<dbReference type="GO" id="GO:0006633">
    <property type="term" value="P:fatty acid biosynthetic process"/>
    <property type="evidence" value="ECO:0007669"/>
    <property type="project" value="TreeGrafter"/>
</dbReference>
<dbReference type="InterPro" id="IPR014030">
    <property type="entry name" value="Ketoacyl_synth_N"/>
</dbReference>
<reference evidence="6 8" key="1">
    <citation type="submission" date="2014-01" db="EMBL/GenBank/DDBJ databases">
        <title>Full genme sequencing of cellulolytic bacterium Gynuella sunshinyii YC6258T gen. nov., sp. nov.</title>
        <authorList>
            <person name="Khan H."/>
            <person name="Chung E.J."/>
            <person name="Chung Y.R."/>
        </authorList>
    </citation>
    <scope>NUCLEOTIDE SEQUENCE [LARGE SCALE GENOMIC DNA]</scope>
    <source>
        <strain evidence="6 8">YC6258</strain>
    </source>
</reference>
<dbReference type="CDD" id="cd00834">
    <property type="entry name" value="KAS_I_II"/>
    <property type="match status" value="1"/>
</dbReference>
<dbReference type="EMBL" id="BK010667">
    <property type="protein sequence ID" value="DAC80082.1"/>
    <property type="molecule type" value="Genomic_DNA"/>
</dbReference>
<dbReference type="PANTHER" id="PTHR11712">
    <property type="entry name" value="POLYKETIDE SYNTHASE-RELATED"/>
    <property type="match status" value="1"/>
</dbReference>
<evidence type="ECO:0000256" key="4">
    <source>
        <dbReference type="RuleBase" id="RU003694"/>
    </source>
</evidence>
<evidence type="ECO:0000256" key="3">
    <source>
        <dbReference type="ARBA" id="ARBA00022679"/>
    </source>
</evidence>
<dbReference type="SUPFAM" id="SSF53901">
    <property type="entry name" value="Thiolase-like"/>
    <property type="match status" value="2"/>
</dbReference>
<keyword evidence="6" id="KW-0012">Acyltransferase</keyword>
<protein>
    <submittedName>
        <fullName evidence="6">3-oxoacyl-(Acyl-carrier-protein) synthase</fullName>
        <ecNumber evidence="6">2.3.1.41</ecNumber>
    </submittedName>
    <submittedName>
        <fullName evidence="7">Ketosynthase</fullName>
    </submittedName>
</protein>
<evidence type="ECO:0000313" key="6">
    <source>
        <dbReference type="EMBL" id="AJQ95107.1"/>
    </source>
</evidence>
<evidence type="ECO:0000259" key="5">
    <source>
        <dbReference type="PROSITE" id="PS52004"/>
    </source>
</evidence>
<feature type="domain" description="Ketosynthase family 3 (KS3)" evidence="5">
    <location>
        <begin position="7"/>
        <end position="409"/>
    </location>
</feature>
<dbReference type="PATRIC" id="fig|1445510.3.peg.3039"/>
<dbReference type="InterPro" id="IPR014031">
    <property type="entry name" value="Ketoacyl_synth_C"/>
</dbReference>
<dbReference type="RefSeq" id="WP_044617479.1">
    <property type="nucleotide sequence ID" value="NZ_CP007142.1"/>
</dbReference>
<dbReference type="InterPro" id="IPR020841">
    <property type="entry name" value="PKS_Beta-ketoAc_synthase_dom"/>
</dbReference>
<evidence type="ECO:0000256" key="1">
    <source>
        <dbReference type="ARBA" id="ARBA00005194"/>
    </source>
</evidence>
<dbReference type="GO" id="GO:0004315">
    <property type="term" value="F:3-oxoacyl-[acyl-carrier-protein] synthase activity"/>
    <property type="evidence" value="ECO:0007669"/>
    <property type="project" value="UniProtKB-EC"/>
</dbReference>
<reference evidence="7" key="2">
    <citation type="journal article" date="2019" name="Nat. Chem. Biol.">
        <title>Automated structure prediction of trans-acyltransferase polyketide synthase products.</title>
        <authorList>
            <person name="Helfrich E.J.N."/>
            <person name="Ueoka R."/>
            <person name="Dolev A."/>
            <person name="Rust M."/>
            <person name="Meoded R.A."/>
            <person name="Bhushan A."/>
            <person name="Califano G."/>
            <person name="Costa R."/>
            <person name="Gugger M."/>
            <person name="Steinbeck C."/>
            <person name="Moreno P."/>
            <person name="Piel J."/>
        </authorList>
    </citation>
    <scope>NUCLEOTIDE SEQUENCE</scope>
    <source>
        <strain evidence="7">YC6258</strain>
    </source>
</reference>
<name>A0A0C5VK87_9GAMM</name>
<dbReference type="Pfam" id="PF00109">
    <property type="entry name" value="ketoacyl-synt"/>
    <property type="match status" value="1"/>
</dbReference>
<keyword evidence="3 4" id="KW-0808">Transferase</keyword>
<dbReference type="STRING" id="1445510.YC6258_03071"/>
<proteinExistence type="inferred from homology"/>
<dbReference type="GO" id="GO:0005829">
    <property type="term" value="C:cytosol"/>
    <property type="evidence" value="ECO:0007669"/>
    <property type="project" value="TreeGrafter"/>
</dbReference>
<dbReference type="Proteomes" id="UP000032266">
    <property type="component" value="Chromosome"/>
</dbReference>
<dbReference type="KEGG" id="gsn:YC6258_03071"/>
<organism evidence="6 8">
    <name type="scientific">Gynuella sunshinyii YC6258</name>
    <dbReference type="NCBI Taxonomy" id="1445510"/>
    <lineage>
        <taxon>Bacteria</taxon>
        <taxon>Pseudomonadati</taxon>
        <taxon>Pseudomonadota</taxon>
        <taxon>Gammaproteobacteria</taxon>
        <taxon>Oceanospirillales</taxon>
        <taxon>Saccharospirillaceae</taxon>
        <taxon>Gynuella</taxon>
    </lineage>
</organism>
<dbReference type="EC" id="2.3.1.41" evidence="6"/>
<evidence type="ECO:0000256" key="2">
    <source>
        <dbReference type="ARBA" id="ARBA00008467"/>
    </source>
</evidence>
<accession>A0A0C5VK87</accession>
<dbReference type="PROSITE" id="PS52004">
    <property type="entry name" value="KS3_2"/>
    <property type="match status" value="1"/>
</dbReference>
<keyword evidence="8" id="KW-1185">Reference proteome</keyword>
<dbReference type="PANTHER" id="PTHR11712:SF336">
    <property type="entry name" value="3-OXOACYL-[ACYL-CARRIER-PROTEIN] SYNTHASE, MITOCHONDRIAL"/>
    <property type="match status" value="1"/>
</dbReference>
<dbReference type="AlphaFoldDB" id="A0A0C5VK87"/>
<dbReference type="HOGENOM" id="CLU_000022_69_2_6"/>
<comment type="pathway">
    <text evidence="1">Lipid metabolism; fatty acid biosynthesis.</text>
</comment>
<sequence>MSLTMNDGCPVITGLGLCTSLGQGTSNVLEALLAGKSNFSYLQREGRISPAGDRFIGAEMPELEIPEKVSASIRRTASFSGLTALTVLDEAWREAGLVDVDPARIGLIIGGSNIQQRHLVNLHKRYRDREAFLTPTYALSFMDTDLSGICSEHFNIRGPVHTVGGASASGQLAAIKAVDAVKHGDVDVCIALGALMDVSYWECQAFRAIGAMGSTRYEHHPDQACRPFDRHHDGFIYGESCGAVVVESEASARKRQKAIHARVAGYSVCMDGNRNPDPSLTGECRAIVGALEMAGLSGQQIGYVNPHGTGSVVGDETELAALKHFGLEAAKINTTKSLLGHGLSSAGMVELVTTILQLKDGNFHPCRNLEEPIDQDFNWLFTREGGHVRYGLNMSMGFGGMNTAVCVEV</sequence>
<dbReference type="NCBIfam" id="NF005490">
    <property type="entry name" value="PRK07103.1"/>
    <property type="match status" value="1"/>
</dbReference>
<dbReference type="Pfam" id="PF02801">
    <property type="entry name" value="Ketoacyl-synt_C"/>
    <property type="match status" value="1"/>
</dbReference>
<evidence type="ECO:0000313" key="7">
    <source>
        <dbReference type="EMBL" id="DAC80082.1"/>
    </source>
</evidence>
<evidence type="ECO:0000313" key="8">
    <source>
        <dbReference type="Proteomes" id="UP000032266"/>
    </source>
</evidence>
<dbReference type="OrthoDB" id="9808669at2"/>
<dbReference type="InterPro" id="IPR016039">
    <property type="entry name" value="Thiolase-like"/>
</dbReference>
<dbReference type="SMART" id="SM00825">
    <property type="entry name" value="PKS_KS"/>
    <property type="match status" value="1"/>
</dbReference>
<dbReference type="InterPro" id="IPR000794">
    <property type="entry name" value="Beta-ketoacyl_synthase"/>
</dbReference>
<gene>
    <name evidence="6" type="ORF">YC6258_03071</name>
</gene>
<comment type="similarity">
    <text evidence="2 4">Belongs to the thiolase-like superfamily. Beta-ketoacyl-ACP synthases family.</text>
</comment>
<dbReference type="EMBL" id="CP007142">
    <property type="protein sequence ID" value="AJQ95107.1"/>
    <property type="molecule type" value="Genomic_DNA"/>
</dbReference>
<dbReference type="Gene3D" id="3.40.47.10">
    <property type="match status" value="2"/>
</dbReference>